<evidence type="ECO:0000313" key="3">
    <source>
        <dbReference type="Proteomes" id="UP001164557"/>
    </source>
</evidence>
<accession>A0AA47B3F2</accession>
<name>A0AA47B3F2_9LACO</name>
<reference evidence="2" key="1">
    <citation type="submission" date="2021-09" db="EMBL/GenBank/DDBJ databases">
        <title>Lactobacillus species from Apis mellifera, Switzerland.</title>
        <authorList>
            <person name="Pfister J."/>
            <person name="Brown A."/>
            <person name="Neumann P."/>
            <person name="Collaud A."/>
            <person name="Retschnig G."/>
            <person name="Perreten V."/>
        </authorList>
    </citation>
    <scope>NUCLEOTIDE SEQUENCE</scope>
    <source>
        <strain evidence="2">IBH002</strain>
    </source>
</reference>
<dbReference type="EMBL" id="CP084389">
    <property type="protein sequence ID" value="UZX29314.1"/>
    <property type="molecule type" value="Genomic_DNA"/>
</dbReference>
<feature type="transmembrane region" description="Helical" evidence="1">
    <location>
        <begin position="91"/>
        <end position="114"/>
    </location>
</feature>
<gene>
    <name evidence="2" type="ORF">LDX53_06990</name>
</gene>
<evidence type="ECO:0000256" key="1">
    <source>
        <dbReference type="SAM" id="Phobius"/>
    </source>
</evidence>
<feature type="transmembrane region" description="Helical" evidence="1">
    <location>
        <begin position="291"/>
        <end position="311"/>
    </location>
</feature>
<protein>
    <submittedName>
        <fullName evidence="2">Uncharacterized protein</fullName>
    </submittedName>
</protein>
<feature type="transmembrane region" description="Helical" evidence="1">
    <location>
        <begin position="126"/>
        <end position="147"/>
    </location>
</feature>
<feature type="transmembrane region" description="Helical" evidence="1">
    <location>
        <begin position="154"/>
        <end position="170"/>
    </location>
</feature>
<dbReference type="RefSeq" id="WP_046327529.1">
    <property type="nucleotide sequence ID" value="NZ_CP084389.1"/>
</dbReference>
<feature type="transmembrane region" description="Helical" evidence="1">
    <location>
        <begin position="7"/>
        <end position="23"/>
    </location>
</feature>
<keyword evidence="1" id="KW-0812">Transmembrane</keyword>
<keyword evidence="1" id="KW-1133">Transmembrane helix</keyword>
<feature type="transmembrane region" description="Helical" evidence="1">
    <location>
        <begin position="182"/>
        <end position="202"/>
    </location>
</feature>
<feature type="transmembrane region" description="Helical" evidence="1">
    <location>
        <begin position="29"/>
        <end position="45"/>
    </location>
</feature>
<dbReference type="Proteomes" id="UP001164557">
    <property type="component" value="Chromosome"/>
</dbReference>
<dbReference type="AlphaFoldDB" id="A0AA47B3F2"/>
<feature type="transmembrane region" description="Helical" evidence="1">
    <location>
        <begin position="214"/>
        <end position="233"/>
    </location>
</feature>
<keyword evidence="1" id="KW-0472">Membrane</keyword>
<evidence type="ECO:0000313" key="2">
    <source>
        <dbReference type="EMBL" id="UZX29314.1"/>
    </source>
</evidence>
<sequence>MQKKNNSYFWIVFFVYILLFKELLDNNHYFLTILMTIASIAFLLLKNSKKIINKIYNFDSNIKKVKDLEYYKITDDDKKEDLKERKDTYSFFSEVTISSALILFINIIFFMYLINMFFDNNKLLQLITPLIIIIIGLVLFGGMIIGIIYKHTNLLYISIPIFVYAIVYEYRDIDTKNDRDLFFAAIILVISLILYFLLILILPPHVLRRLSSKTAIISVSLAILTFISTQFLIPSMLSQPDNAAHITIKVIKESNYISKDLKRLFINNPALIDTYNYLRDLKDYNKEICEFNIDITSMTIAYTLGGLIVNWKNNRNKEKAKHIYRNEIMRNTNVKYKTIIQCAFYGGEEYENLLLNNNHTRAIILENE</sequence>
<proteinExistence type="predicted"/>
<organism evidence="2 3">
    <name type="scientific">Lactobacillus helsingborgensis</name>
    <dbReference type="NCBI Taxonomy" id="1218494"/>
    <lineage>
        <taxon>Bacteria</taxon>
        <taxon>Bacillati</taxon>
        <taxon>Bacillota</taxon>
        <taxon>Bacilli</taxon>
        <taxon>Lactobacillales</taxon>
        <taxon>Lactobacillaceae</taxon>
        <taxon>Lactobacillus</taxon>
    </lineage>
</organism>
<keyword evidence="3" id="KW-1185">Reference proteome</keyword>